<sequence length="165" mass="16322">MVAWIVSRTAGPAISPASTDSPVTDSRRAMDSCRPSAAETTAVGAAAGNSPAAGADADARADDDAPLDARLDPPAPVLAASAEAAPVPDAPAEAVVAPRPVARAPEVAPVAVEFTAAAPDDDDAVVAGGADSREAVFWPSQVATAATTRARTITTAATGHHGRRP</sequence>
<evidence type="ECO:0000313" key="3">
    <source>
        <dbReference type="Proteomes" id="UP000597761"/>
    </source>
</evidence>
<feature type="region of interest" description="Disordered" evidence="1">
    <location>
        <begin position="1"/>
        <end position="73"/>
    </location>
</feature>
<accession>A0ABQ1PNH8</accession>
<name>A0ABQ1PNH8_9MICC</name>
<protein>
    <submittedName>
        <fullName evidence="2">Uncharacterized protein</fullName>
    </submittedName>
</protein>
<feature type="compositionally biased region" description="Low complexity" evidence="1">
    <location>
        <begin position="37"/>
        <end position="56"/>
    </location>
</feature>
<reference evidence="3" key="1">
    <citation type="journal article" date="2019" name="Int. J. Syst. Evol. Microbiol.">
        <title>The Global Catalogue of Microorganisms (GCM) 10K type strain sequencing project: providing services to taxonomists for standard genome sequencing and annotation.</title>
        <authorList>
            <consortium name="The Broad Institute Genomics Platform"/>
            <consortium name="The Broad Institute Genome Sequencing Center for Infectious Disease"/>
            <person name="Wu L."/>
            <person name="Ma J."/>
        </authorList>
    </citation>
    <scope>NUCLEOTIDE SEQUENCE [LARGE SCALE GENOMIC DNA]</scope>
    <source>
        <strain evidence="3">CGMCC 1.15480</strain>
    </source>
</reference>
<dbReference type="Proteomes" id="UP000597761">
    <property type="component" value="Unassembled WGS sequence"/>
</dbReference>
<evidence type="ECO:0000313" key="2">
    <source>
        <dbReference type="EMBL" id="GGD00127.1"/>
    </source>
</evidence>
<gene>
    <name evidence="2" type="ORF">GCM10011512_28710</name>
</gene>
<comment type="caution">
    <text evidence="2">The sequence shown here is derived from an EMBL/GenBank/DDBJ whole genome shotgun (WGS) entry which is preliminary data.</text>
</comment>
<keyword evidence="3" id="KW-1185">Reference proteome</keyword>
<feature type="compositionally biased region" description="Basic and acidic residues" evidence="1">
    <location>
        <begin position="57"/>
        <end position="71"/>
    </location>
</feature>
<organism evidence="2 3">
    <name type="scientific">Tersicoccus solisilvae</name>
    <dbReference type="NCBI Taxonomy" id="1882339"/>
    <lineage>
        <taxon>Bacteria</taxon>
        <taxon>Bacillati</taxon>
        <taxon>Actinomycetota</taxon>
        <taxon>Actinomycetes</taxon>
        <taxon>Micrococcales</taxon>
        <taxon>Micrococcaceae</taxon>
        <taxon>Tersicoccus</taxon>
    </lineage>
</organism>
<evidence type="ECO:0000256" key="1">
    <source>
        <dbReference type="SAM" id="MobiDB-lite"/>
    </source>
</evidence>
<proteinExistence type="predicted"/>
<dbReference type="EMBL" id="BMJI01000028">
    <property type="protein sequence ID" value="GGD00127.1"/>
    <property type="molecule type" value="Genomic_DNA"/>
</dbReference>